<evidence type="ECO:0000259" key="2">
    <source>
        <dbReference type="PROSITE" id="PS50158"/>
    </source>
</evidence>
<dbReference type="Pfam" id="PF14223">
    <property type="entry name" value="Retrotran_gag_2"/>
    <property type="match status" value="1"/>
</dbReference>
<keyword evidence="1" id="KW-0863">Zinc-finger</keyword>
<dbReference type="EMBL" id="PDCK01000045">
    <property type="protein sequence ID" value="PRQ16214.1"/>
    <property type="molecule type" value="Genomic_DNA"/>
</dbReference>
<sequence>MHQNMDLCLIEEQPLELDTDSTEEDRKYYKEWYQCNRKAKNVIRSTMSNTVRGSIVEPDLAMDFLEAIADKYRESHKAEAARLSKRFNELKFSGSGSVREHIMELIEINARLRDMGMGVNDEQVVHVALFSLPSDYSNLRTSYNATESKWDLNKLISICVDEEDRVKKEKETTKAVNLVEKPKWKKHNKLKLKKTTNTKVSGKPADSKAAKPFKFKCYFCKKVGHMKKECSGFKAWMIKKGFNKQEGAKE</sequence>
<gene>
    <name evidence="3" type="ORF">RchiOBHm_Chr7g0181791</name>
</gene>
<reference evidence="3 4" key="1">
    <citation type="journal article" date="2018" name="Nat. Genet.">
        <title>The Rosa genome provides new insights in the design of modern roses.</title>
        <authorList>
            <person name="Bendahmane M."/>
        </authorList>
    </citation>
    <scope>NUCLEOTIDE SEQUENCE [LARGE SCALE GENOMIC DNA]</scope>
    <source>
        <strain evidence="4">cv. Old Blush</strain>
    </source>
</reference>
<dbReference type="PROSITE" id="PS50158">
    <property type="entry name" value="ZF_CCHC"/>
    <property type="match status" value="1"/>
</dbReference>
<dbReference type="AlphaFoldDB" id="A0A2P6P2R0"/>
<dbReference type="GO" id="GO:0003964">
    <property type="term" value="F:RNA-directed DNA polymerase activity"/>
    <property type="evidence" value="ECO:0007669"/>
    <property type="project" value="UniProtKB-KW"/>
</dbReference>
<dbReference type="InterPro" id="IPR001878">
    <property type="entry name" value="Znf_CCHC"/>
</dbReference>
<dbReference type="PANTHER" id="PTHR35317:SF23">
    <property type="entry name" value="OS04G0629600 PROTEIN"/>
    <property type="match status" value="1"/>
</dbReference>
<name>A0A2P6P2R0_ROSCH</name>
<dbReference type="InterPro" id="IPR036875">
    <property type="entry name" value="Znf_CCHC_sf"/>
</dbReference>
<dbReference type="Gramene" id="PRQ16214">
    <property type="protein sequence ID" value="PRQ16214"/>
    <property type="gene ID" value="RchiOBHm_Chr7g0181791"/>
</dbReference>
<keyword evidence="4" id="KW-1185">Reference proteome</keyword>
<proteinExistence type="predicted"/>
<comment type="caution">
    <text evidence="3">The sequence shown here is derived from an EMBL/GenBank/DDBJ whole genome shotgun (WGS) entry which is preliminary data.</text>
</comment>
<keyword evidence="3" id="KW-0548">Nucleotidyltransferase</keyword>
<dbReference type="OMA" id="PKWKKHN"/>
<keyword evidence="3" id="KW-0808">Transferase</keyword>
<dbReference type="PANTHER" id="PTHR35317">
    <property type="entry name" value="OS04G0629600 PROTEIN"/>
    <property type="match status" value="1"/>
</dbReference>
<keyword evidence="1" id="KW-0479">Metal-binding</keyword>
<evidence type="ECO:0000313" key="3">
    <source>
        <dbReference type="EMBL" id="PRQ16214.1"/>
    </source>
</evidence>
<organism evidence="3 4">
    <name type="scientific">Rosa chinensis</name>
    <name type="common">China rose</name>
    <dbReference type="NCBI Taxonomy" id="74649"/>
    <lineage>
        <taxon>Eukaryota</taxon>
        <taxon>Viridiplantae</taxon>
        <taxon>Streptophyta</taxon>
        <taxon>Embryophyta</taxon>
        <taxon>Tracheophyta</taxon>
        <taxon>Spermatophyta</taxon>
        <taxon>Magnoliopsida</taxon>
        <taxon>eudicotyledons</taxon>
        <taxon>Gunneridae</taxon>
        <taxon>Pentapetalae</taxon>
        <taxon>rosids</taxon>
        <taxon>fabids</taxon>
        <taxon>Rosales</taxon>
        <taxon>Rosaceae</taxon>
        <taxon>Rosoideae</taxon>
        <taxon>Rosoideae incertae sedis</taxon>
        <taxon>Rosa</taxon>
    </lineage>
</organism>
<keyword evidence="3" id="KW-0695">RNA-directed DNA polymerase</keyword>
<dbReference type="GO" id="GO:0008270">
    <property type="term" value="F:zinc ion binding"/>
    <property type="evidence" value="ECO:0007669"/>
    <property type="project" value="UniProtKB-KW"/>
</dbReference>
<dbReference type="Proteomes" id="UP000238479">
    <property type="component" value="Chromosome 7"/>
</dbReference>
<feature type="domain" description="CCHC-type" evidence="2">
    <location>
        <begin position="216"/>
        <end position="230"/>
    </location>
</feature>
<keyword evidence="1" id="KW-0862">Zinc</keyword>
<dbReference type="SUPFAM" id="SSF57756">
    <property type="entry name" value="Retrovirus zinc finger-like domains"/>
    <property type="match status" value="1"/>
</dbReference>
<accession>A0A2P6P2R0</accession>
<dbReference type="GO" id="GO:0003676">
    <property type="term" value="F:nucleic acid binding"/>
    <property type="evidence" value="ECO:0007669"/>
    <property type="project" value="InterPro"/>
</dbReference>
<evidence type="ECO:0000256" key="1">
    <source>
        <dbReference type="PROSITE-ProRule" id="PRU00047"/>
    </source>
</evidence>
<evidence type="ECO:0000313" key="4">
    <source>
        <dbReference type="Proteomes" id="UP000238479"/>
    </source>
</evidence>
<dbReference type="Pfam" id="PF00098">
    <property type="entry name" value="zf-CCHC"/>
    <property type="match status" value="1"/>
</dbReference>
<protein>
    <submittedName>
        <fullName evidence="3">Putative RNA-directed DNA polymerase</fullName>
        <ecNumber evidence="3">2.7.7.49</ecNumber>
    </submittedName>
</protein>
<dbReference type="EC" id="2.7.7.49" evidence="3"/>